<proteinExistence type="predicted"/>
<evidence type="ECO:0000313" key="2">
    <source>
        <dbReference type="EMBL" id="GAJ15158.1"/>
    </source>
</evidence>
<name>X1UCA3_9ZZZZ</name>
<dbReference type="EMBL" id="BARW01028686">
    <property type="protein sequence ID" value="GAJ15158.1"/>
    <property type="molecule type" value="Genomic_DNA"/>
</dbReference>
<evidence type="ECO:0000256" key="1">
    <source>
        <dbReference type="SAM" id="MobiDB-lite"/>
    </source>
</evidence>
<accession>X1UCA3</accession>
<protein>
    <submittedName>
        <fullName evidence="2">Uncharacterized protein</fullName>
    </submittedName>
</protein>
<sequence>MANKGHALSRDELVRSLTAYSGITTQDGEGDGTTLVDSNLKGRNNFKGEF</sequence>
<organism evidence="2">
    <name type="scientific">marine sediment metagenome</name>
    <dbReference type="NCBI Taxonomy" id="412755"/>
    <lineage>
        <taxon>unclassified sequences</taxon>
        <taxon>metagenomes</taxon>
        <taxon>ecological metagenomes</taxon>
    </lineage>
</organism>
<comment type="caution">
    <text evidence="2">The sequence shown here is derived from an EMBL/GenBank/DDBJ whole genome shotgun (WGS) entry which is preliminary data.</text>
</comment>
<gene>
    <name evidence="2" type="ORF">S12H4_46265</name>
</gene>
<dbReference type="AlphaFoldDB" id="X1UCA3"/>
<feature type="non-terminal residue" evidence="2">
    <location>
        <position position="50"/>
    </location>
</feature>
<feature type="region of interest" description="Disordered" evidence="1">
    <location>
        <begin position="23"/>
        <end position="50"/>
    </location>
</feature>
<reference evidence="2" key="1">
    <citation type="journal article" date="2014" name="Front. Microbiol.">
        <title>High frequency of phylogenetically diverse reductive dehalogenase-homologous genes in deep subseafloor sedimentary metagenomes.</title>
        <authorList>
            <person name="Kawai M."/>
            <person name="Futagami T."/>
            <person name="Toyoda A."/>
            <person name="Takaki Y."/>
            <person name="Nishi S."/>
            <person name="Hori S."/>
            <person name="Arai W."/>
            <person name="Tsubouchi T."/>
            <person name="Morono Y."/>
            <person name="Uchiyama I."/>
            <person name="Ito T."/>
            <person name="Fujiyama A."/>
            <person name="Inagaki F."/>
            <person name="Takami H."/>
        </authorList>
    </citation>
    <scope>NUCLEOTIDE SEQUENCE</scope>
    <source>
        <strain evidence="2">Expedition CK06-06</strain>
    </source>
</reference>